<evidence type="ECO:0000313" key="1">
    <source>
        <dbReference type="EMBL" id="MEQ2223122.1"/>
    </source>
</evidence>
<evidence type="ECO:0000313" key="2">
    <source>
        <dbReference type="Proteomes" id="UP001482620"/>
    </source>
</evidence>
<keyword evidence="2" id="KW-1185">Reference proteome</keyword>
<sequence length="94" mass="10295">MNRAEETSGAMKFEETSTLNEGYLKLTSEAVGEGGRITVGPTKLHVTTVMWSLLSSLRPGNCSTRLRRDSFSAGNSLEHSLILQASERKSGKRH</sequence>
<accession>A0ABV0ST01</accession>
<reference evidence="1 2" key="1">
    <citation type="submission" date="2021-06" db="EMBL/GenBank/DDBJ databases">
        <authorList>
            <person name="Palmer J.M."/>
        </authorList>
    </citation>
    <scope>NUCLEOTIDE SEQUENCE [LARGE SCALE GENOMIC DNA]</scope>
    <source>
        <strain evidence="2">if_2019</strain>
        <tissue evidence="1">Muscle</tissue>
    </source>
</reference>
<name>A0ABV0ST01_9TELE</name>
<gene>
    <name evidence="1" type="ORF">ILYODFUR_033524</name>
</gene>
<proteinExistence type="predicted"/>
<dbReference type="EMBL" id="JAHRIQ010005735">
    <property type="protein sequence ID" value="MEQ2223122.1"/>
    <property type="molecule type" value="Genomic_DNA"/>
</dbReference>
<organism evidence="1 2">
    <name type="scientific">Ilyodon furcidens</name>
    <name type="common">goldbreast splitfin</name>
    <dbReference type="NCBI Taxonomy" id="33524"/>
    <lineage>
        <taxon>Eukaryota</taxon>
        <taxon>Metazoa</taxon>
        <taxon>Chordata</taxon>
        <taxon>Craniata</taxon>
        <taxon>Vertebrata</taxon>
        <taxon>Euteleostomi</taxon>
        <taxon>Actinopterygii</taxon>
        <taxon>Neopterygii</taxon>
        <taxon>Teleostei</taxon>
        <taxon>Neoteleostei</taxon>
        <taxon>Acanthomorphata</taxon>
        <taxon>Ovalentaria</taxon>
        <taxon>Atherinomorphae</taxon>
        <taxon>Cyprinodontiformes</taxon>
        <taxon>Goodeidae</taxon>
        <taxon>Ilyodon</taxon>
    </lineage>
</organism>
<dbReference type="Proteomes" id="UP001482620">
    <property type="component" value="Unassembled WGS sequence"/>
</dbReference>
<protein>
    <submittedName>
        <fullName evidence="1">Uncharacterized protein</fullName>
    </submittedName>
</protein>
<comment type="caution">
    <text evidence="1">The sequence shown here is derived from an EMBL/GenBank/DDBJ whole genome shotgun (WGS) entry which is preliminary data.</text>
</comment>